<accession>A0ABT7VEI3</accession>
<gene>
    <name evidence="2" type="ORF">QUW60_05450</name>
</gene>
<keyword evidence="1" id="KW-0808">Transferase</keyword>
<protein>
    <submittedName>
        <fullName evidence="2">Glycosyltransferase</fullName>
    </submittedName>
</protein>
<keyword evidence="3" id="KW-1185">Reference proteome</keyword>
<comment type="caution">
    <text evidence="2">The sequence shown here is derived from an EMBL/GenBank/DDBJ whole genome shotgun (WGS) entry which is preliminary data.</text>
</comment>
<dbReference type="PANTHER" id="PTHR32385">
    <property type="entry name" value="MANNOSYL PHOSPHORYLINOSITOL CERAMIDE SYNTHASE"/>
    <property type="match status" value="1"/>
</dbReference>
<proteinExistence type="predicted"/>
<dbReference type="InterPro" id="IPR007577">
    <property type="entry name" value="GlycoTrfase_DXD_sugar-bd_CS"/>
</dbReference>
<organism evidence="2 3">
    <name type="scientific">Bacteroides gallinaceum</name>
    <dbReference type="NCBI Taxonomy" id="1462571"/>
    <lineage>
        <taxon>Bacteria</taxon>
        <taxon>Pseudomonadati</taxon>
        <taxon>Bacteroidota</taxon>
        <taxon>Bacteroidia</taxon>
        <taxon>Bacteroidales</taxon>
        <taxon>Bacteroidaceae</taxon>
        <taxon>Bacteroides</taxon>
    </lineage>
</organism>
<name>A0ABT7VEI3_9BACE</name>
<dbReference type="Pfam" id="PF04488">
    <property type="entry name" value="Gly_transf_sug"/>
    <property type="match status" value="1"/>
</dbReference>
<sequence>MIPKVIHYCWFGRKPLPPLAVKCIKSWKKYLPDYEIKEWNEDNFDVNSIAYTKEAYEAKRYAFVSDYARFWVLYNYGGLYFDTDVEIIKHIDDIISKGGFMGCETFAQKNVPLYVAPGLGLGCEKGHPIYHSLLQLYSGLHFIGIDGKPYLKTIVQYTTEYLVQLGLNEINEIQYINGIYIYPKEYFNPYDVEQDKIFITSQTRTIHHFAASWKTPKERFIEFIEKKVGSSPIIFIHKMKQLFLGK</sequence>
<reference evidence="3" key="2">
    <citation type="submission" date="2023-07" db="EMBL/GenBank/DDBJ databases">
        <title>Identification and characterization of horizontal gene transfer across gut microbiota members of farm animals based on homology search.</title>
        <authorList>
            <person name="Schwarzerova J."/>
            <person name="Nykrynova M."/>
            <person name="Jureckova K."/>
            <person name="Cejkova D."/>
            <person name="Rychlik I."/>
        </authorList>
    </citation>
    <scope>NUCLEOTIDE SEQUENCE [LARGE SCALE GENOMIC DNA]</scope>
    <source>
        <strain evidence="3">109_WCHN</strain>
    </source>
</reference>
<dbReference type="RefSeq" id="WP_289558993.1">
    <property type="nucleotide sequence ID" value="NZ_JAUDCP010000008.1"/>
</dbReference>
<dbReference type="PANTHER" id="PTHR32385:SF15">
    <property type="entry name" value="INOSITOL PHOSPHOCERAMIDE MANNOSYLTRANSFERASE 1"/>
    <property type="match status" value="1"/>
</dbReference>
<evidence type="ECO:0000313" key="2">
    <source>
        <dbReference type="EMBL" id="MDM8324674.1"/>
    </source>
</evidence>
<dbReference type="Proteomes" id="UP001169458">
    <property type="component" value="Unassembled WGS sequence"/>
</dbReference>
<evidence type="ECO:0000256" key="1">
    <source>
        <dbReference type="ARBA" id="ARBA00022679"/>
    </source>
</evidence>
<reference evidence="2 3" key="1">
    <citation type="submission" date="2023-06" db="EMBL/GenBank/DDBJ databases">
        <authorList>
            <person name="Zeman M."/>
            <person name="Kubasova T."/>
            <person name="Jahodarova E."/>
            <person name="Nykrynova M."/>
            <person name="Rychlik I."/>
        </authorList>
    </citation>
    <scope>NUCLEOTIDE SEQUENCE [LARGE SCALE GENOMIC DNA]</scope>
    <source>
        <strain evidence="2 3">109_WCHN</strain>
    </source>
</reference>
<evidence type="ECO:0000313" key="3">
    <source>
        <dbReference type="Proteomes" id="UP001169458"/>
    </source>
</evidence>
<dbReference type="SUPFAM" id="SSF53448">
    <property type="entry name" value="Nucleotide-diphospho-sugar transferases"/>
    <property type="match status" value="1"/>
</dbReference>
<dbReference type="EMBL" id="JAUDEN010000007">
    <property type="protein sequence ID" value="MDM8324674.1"/>
    <property type="molecule type" value="Genomic_DNA"/>
</dbReference>
<dbReference type="InterPro" id="IPR051706">
    <property type="entry name" value="Glycosyltransferase_domain"/>
</dbReference>
<dbReference type="InterPro" id="IPR029044">
    <property type="entry name" value="Nucleotide-diphossugar_trans"/>
</dbReference>
<dbReference type="Gene3D" id="3.90.550.20">
    <property type="match status" value="1"/>
</dbReference>